<protein>
    <submittedName>
        <fullName evidence="1">Uncharacterized protein</fullName>
    </submittedName>
</protein>
<reference evidence="1" key="1">
    <citation type="journal article" date="2020" name="Stud. Mycol.">
        <title>101 Dothideomycetes genomes: a test case for predicting lifestyles and emergence of pathogens.</title>
        <authorList>
            <person name="Haridas S."/>
            <person name="Albert R."/>
            <person name="Binder M."/>
            <person name="Bloem J."/>
            <person name="Labutti K."/>
            <person name="Salamov A."/>
            <person name="Andreopoulos B."/>
            <person name="Baker S."/>
            <person name="Barry K."/>
            <person name="Bills G."/>
            <person name="Bluhm B."/>
            <person name="Cannon C."/>
            <person name="Castanera R."/>
            <person name="Culley D."/>
            <person name="Daum C."/>
            <person name="Ezra D."/>
            <person name="Gonzalez J."/>
            <person name="Henrissat B."/>
            <person name="Kuo A."/>
            <person name="Liang C."/>
            <person name="Lipzen A."/>
            <person name="Lutzoni F."/>
            <person name="Magnuson J."/>
            <person name="Mondo S."/>
            <person name="Nolan M."/>
            <person name="Ohm R."/>
            <person name="Pangilinan J."/>
            <person name="Park H.-J."/>
            <person name="Ramirez L."/>
            <person name="Alfaro M."/>
            <person name="Sun H."/>
            <person name="Tritt A."/>
            <person name="Yoshinaga Y."/>
            <person name="Zwiers L.-H."/>
            <person name="Turgeon B."/>
            <person name="Goodwin S."/>
            <person name="Spatafora J."/>
            <person name="Crous P."/>
            <person name="Grigoriev I."/>
        </authorList>
    </citation>
    <scope>NUCLEOTIDE SEQUENCE</scope>
    <source>
        <strain evidence="1">ATCC 200398</strain>
    </source>
</reference>
<feature type="non-terminal residue" evidence="1">
    <location>
        <position position="422"/>
    </location>
</feature>
<comment type="caution">
    <text evidence="1">The sequence shown here is derived from an EMBL/GenBank/DDBJ whole genome shotgun (WGS) entry which is preliminary data.</text>
</comment>
<name>A0ACB6QE00_9PLEO</name>
<accession>A0ACB6QE00</accession>
<dbReference type="Proteomes" id="UP000799755">
    <property type="component" value="Unassembled WGS sequence"/>
</dbReference>
<organism evidence="1 2">
    <name type="scientific">Lindgomyces ingoldianus</name>
    <dbReference type="NCBI Taxonomy" id="673940"/>
    <lineage>
        <taxon>Eukaryota</taxon>
        <taxon>Fungi</taxon>
        <taxon>Dikarya</taxon>
        <taxon>Ascomycota</taxon>
        <taxon>Pezizomycotina</taxon>
        <taxon>Dothideomycetes</taxon>
        <taxon>Pleosporomycetidae</taxon>
        <taxon>Pleosporales</taxon>
        <taxon>Lindgomycetaceae</taxon>
        <taxon>Lindgomyces</taxon>
    </lineage>
</organism>
<dbReference type="EMBL" id="MU003531">
    <property type="protein sequence ID" value="KAF2465183.1"/>
    <property type="molecule type" value="Genomic_DNA"/>
</dbReference>
<proteinExistence type="predicted"/>
<evidence type="ECO:0000313" key="1">
    <source>
        <dbReference type="EMBL" id="KAF2465183.1"/>
    </source>
</evidence>
<evidence type="ECO:0000313" key="2">
    <source>
        <dbReference type="Proteomes" id="UP000799755"/>
    </source>
</evidence>
<sequence length="422" mass="48319">EHPPIYTIDLSLSPSQRYISVARDYKLILESLPYIFDELLESVNLPKKTFHRIARAVLRKMHSKEQTEELRGISRVSGVRMSMLVAYNVLLDLFMGCTSGGICVKEERKEHSGEGGERVMMHFRTLDWGMSALRKAVVQYEFVEKKGGPVVATSIGYVGFVGVLTGVRPGLSVSLNFRPYHNNDDSRWSNTKFYIHHLLVLLGFRPCISSHIRDFILKKTKNSHPYFWMGPMPSPTTRLPLPSLAHILKAFPAIPTTAAYLILSDGDHTAVLEKDRITAQSILSSSFITATNHDVSYELPSVTGVQAAQATHSKTHHFGIGMKDLVEESMDRKRCMVAKWERRCRSLRQKQKQEPEQSQHQRLSTGRRRRRDVALQLEKDEGYVSFNELKEWLLEFPTTNDETHFVTIMDPRKGTVEWVRMF</sequence>
<feature type="non-terminal residue" evidence="1">
    <location>
        <position position="1"/>
    </location>
</feature>
<gene>
    <name evidence="1" type="ORF">BDR25DRAFT_160457</name>
</gene>
<keyword evidence="2" id="KW-1185">Reference proteome</keyword>